<dbReference type="PANTHER" id="PTHR43420">
    <property type="entry name" value="ACETYLTRANSFERASE"/>
    <property type="match status" value="1"/>
</dbReference>
<evidence type="ECO:0000256" key="2">
    <source>
        <dbReference type="ARBA" id="ARBA00023315"/>
    </source>
</evidence>
<reference evidence="4 5" key="1">
    <citation type="submission" date="2018-08" db="EMBL/GenBank/DDBJ databases">
        <title>A genome reference for cultivated species of the human gut microbiota.</title>
        <authorList>
            <person name="Zou Y."/>
            <person name="Xue W."/>
            <person name="Luo G."/>
        </authorList>
    </citation>
    <scope>NUCLEOTIDE SEQUENCE [LARGE SCALE GENOMIC DNA]</scope>
    <source>
        <strain evidence="4 5">OF01-2LB</strain>
    </source>
</reference>
<proteinExistence type="predicted"/>
<evidence type="ECO:0000313" key="5">
    <source>
        <dbReference type="Proteomes" id="UP000260025"/>
    </source>
</evidence>
<dbReference type="CDD" id="cd04301">
    <property type="entry name" value="NAT_SF"/>
    <property type="match status" value="1"/>
</dbReference>
<dbReference type="SUPFAM" id="SSF55729">
    <property type="entry name" value="Acyl-CoA N-acyltransferases (Nat)"/>
    <property type="match status" value="1"/>
</dbReference>
<evidence type="ECO:0000313" key="4">
    <source>
        <dbReference type="EMBL" id="RGC16300.1"/>
    </source>
</evidence>
<dbReference type="PROSITE" id="PS51186">
    <property type="entry name" value="GNAT"/>
    <property type="match status" value="1"/>
</dbReference>
<dbReference type="InterPro" id="IPR050680">
    <property type="entry name" value="YpeA/RimI_acetyltransf"/>
</dbReference>
<organism evidence="4 5">
    <name type="scientific">Clostridium innocuum</name>
    <dbReference type="NCBI Taxonomy" id="1522"/>
    <lineage>
        <taxon>Bacteria</taxon>
        <taxon>Bacillati</taxon>
        <taxon>Bacillota</taxon>
        <taxon>Clostridia</taxon>
        <taxon>Eubacteriales</taxon>
        <taxon>Clostridiaceae</taxon>
        <taxon>Clostridium</taxon>
    </lineage>
</organism>
<dbReference type="Proteomes" id="UP000260025">
    <property type="component" value="Unassembled WGS sequence"/>
</dbReference>
<dbReference type="PANTHER" id="PTHR43420:SF12">
    <property type="entry name" value="N-ACETYLTRANSFERASE DOMAIN-CONTAINING PROTEIN"/>
    <property type="match status" value="1"/>
</dbReference>
<evidence type="ECO:0000256" key="1">
    <source>
        <dbReference type="ARBA" id="ARBA00022679"/>
    </source>
</evidence>
<gene>
    <name evidence="4" type="ORF">DXA38_08225</name>
</gene>
<comment type="caution">
    <text evidence="4">The sequence shown here is derived from an EMBL/GenBank/DDBJ whole genome shotgun (WGS) entry which is preliminary data.</text>
</comment>
<accession>A0A3E2VXZ1</accession>
<dbReference type="InterPro" id="IPR000182">
    <property type="entry name" value="GNAT_dom"/>
</dbReference>
<dbReference type="Pfam" id="PF00583">
    <property type="entry name" value="Acetyltransf_1"/>
    <property type="match status" value="1"/>
</dbReference>
<name>A0A3E2VXZ1_CLOIN</name>
<dbReference type="EMBL" id="QVEV01000009">
    <property type="protein sequence ID" value="RGC16300.1"/>
    <property type="molecule type" value="Genomic_DNA"/>
</dbReference>
<dbReference type="OrthoDB" id="9790865at2"/>
<feature type="domain" description="N-acetyltransferase" evidence="3">
    <location>
        <begin position="1"/>
        <end position="158"/>
    </location>
</feature>
<dbReference type="Gene3D" id="3.40.630.30">
    <property type="match status" value="1"/>
</dbReference>
<protein>
    <submittedName>
        <fullName evidence="4">GNAT family N-acetyltransferase</fullName>
    </submittedName>
</protein>
<keyword evidence="2" id="KW-0012">Acyltransferase</keyword>
<evidence type="ECO:0000259" key="3">
    <source>
        <dbReference type="PROSITE" id="PS51186"/>
    </source>
</evidence>
<dbReference type="InterPro" id="IPR016181">
    <property type="entry name" value="Acyl_CoA_acyltransferase"/>
</dbReference>
<sequence length="170" mass="19028">MNLRMMEIDASNAALLSNFLYEAIFVPSGMQPPSRDILADPQLQVYVQDFGKQTGDFGLFAEVEGVIAGAVWARIMEDYGYIDNETPSLAIALYKEYRGKGVGTALLQAMLKLLQEHGYEQVSLAVQKENYAVKLYTACGFRVYRESEEEYIMVRSLRQNTACTSQEGAL</sequence>
<keyword evidence="1 4" id="KW-0808">Transferase</keyword>
<dbReference type="RefSeq" id="WP_117442762.1">
    <property type="nucleotide sequence ID" value="NZ_JAJFEN010000026.1"/>
</dbReference>
<dbReference type="AlphaFoldDB" id="A0A3E2VXZ1"/>
<dbReference type="GO" id="GO:0016747">
    <property type="term" value="F:acyltransferase activity, transferring groups other than amino-acyl groups"/>
    <property type="evidence" value="ECO:0007669"/>
    <property type="project" value="InterPro"/>
</dbReference>